<dbReference type="InterPro" id="IPR014837">
    <property type="entry name" value="EF-hand_Ca_insen"/>
</dbReference>
<dbReference type="Gene3D" id="1.10.418.10">
    <property type="entry name" value="Calponin-like domain"/>
    <property type="match status" value="2"/>
</dbReference>
<dbReference type="SUPFAM" id="SSF47576">
    <property type="entry name" value="Calponin-homology domain, CH-domain"/>
    <property type="match status" value="1"/>
</dbReference>
<evidence type="ECO:0000256" key="3">
    <source>
        <dbReference type="ARBA" id="ARBA00022837"/>
    </source>
</evidence>
<dbReference type="InterPro" id="IPR002048">
    <property type="entry name" value="EF_hand_dom"/>
</dbReference>
<dbReference type="EMBL" id="KQ474083">
    <property type="protein sequence ID" value="KPV73403.1"/>
    <property type="molecule type" value="Genomic_DNA"/>
</dbReference>
<evidence type="ECO:0000259" key="7">
    <source>
        <dbReference type="PROSITE" id="PS50222"/>
    </source>
</evidence>
<dbReference type="SUPFAM" id="SSF46966">
    <property type="entry name" value="Spectrin repeat"/>
    <property type="match status" value="1"/>
</dbReference>
<dbReference type="Gene3D" id="1.10.238.10">
    <property type="entry name" value="EF-hand"/>
    <property type="match status" value="2"/>
</dbReference>
<dbReference type="PROSITE" id="PS50021">
    <property type="entry name" value="CH"/>
    <property type="match status" value="2"/>
</dbReference>
<dbReference type="OrthoDB" id="10017054at2759"/>
<dbReference type="CDD" id="cd00051">
    <property type="entry name" value="EFh"/>
    <property type="match status" value="1"/>
</dbReference>
<keyword evidence="4" id="KW-0009">Actin-binding</keyword>
<dbReference type="Pfam" id="PF08726">
    <property type="entry name" value="EFhand_Ca_insen"/>
    <property type="match status" value="1"/>
</dbReference>
<dbReference type="PROSITE" id="PS00020">
    <property type="entry name" value="ACTININ_2"/>
    <property type="match status" value="1"/>
</dbReference>
<feature type="domain" description="Calponin-homology (CH)" evidence="6">
    <location>
        <begin position="15"/>
        <end position="121"/>
    </location>
</feature>
<name>A0A0P9GJW6_RHOGW</name>
<dbReference type="GO" id="GO:0003779">
    <property type="term" value="F:actin binding"/>
    <property type="evidence" value="ECO:0007669"/>
    <property type="project" value="UniProtKB-KW"/>
</dbReference>
<dbReference type="InterPro" id="IPR001589">
    <property type="entry name" value="Actinin_actin-bd_CS"/>
</dbReference>
<keyword evidence="9" id="KW-1185">Reference proteome</keyword>
<dbReference type="SMART" id="SM00033">
    <property type="entry name" value="CH"/>
    <property type="match status" value="2"/>
</dbReference>
<dbReference type="Gene3D" id="1.20.58.60">
    <property type="match status" value="1"/>
</dbReference>
<sequence length="635" mass="70036">MVRLRSLPLSRRRPCGTDSSSSRRVNSRLEPSGFLPVQDLGTAFSDGTRLIQLVESLTNESLGKFNYQPYLRVQKVENAAKALDRIKEMGVHLTNIGPEDIVDGRRKLILGLIWSLVLRFSIAEINEEGSLAKEGLLLWAQRRTAPYAEVDVQEFSTSWRDGLAFCALIHAHRPDLLDYSALRKDPTSAAYNLEKAFSVAEESLGIPRLLEVEDLVGTRRPDERSVMTCVAQYFHAFSSRAQAETEAKVIGRFVDEMSGLMLSVHDYEQRVTALLTSIHAYLSDLSTSSPNPSSSYPALVAHLTSLASHRRGPTRLWARDKLATQELLGNIRVKLETYRLRGYDAPEGLRVEDVANSWEELTSVQSERARLVTGLIQRLQEEAQARYVAQAEALDEALFSAQGELAAIALPANLLALDRLAASRLPALRHSLDGVLGARDACAACDALDNKLEALASGVDELESAVGEVEAAVKARRSFVENQIIARKATSLSPEQLEDISSAFRTFDKEAKNALDLDELAGALGSLGVPEDLDDLKQDDNGLVRFDEFLRFMTERAEDRPSASRLRTLFRSAASDKPFITDLDLARLSLPAAAVAFLKEHMPRAAALDTNGGRPDDDGSDGFDYESFLEQFCEA</sequence>
<feature type="domain" description="Calponin-homology (CH)" evidence="6">
    <location>
        <begin position="130"/>
        <end position="238"/>
    </location>
</feature>
<evidence type="ECO:0000256" key="2">
    <source>
        <dbReference type="ARBA" id="ARBA00022737"/>
    </source>
</evidence>
<evidence type="ECO:0000256" key="1">
    <source>
        <dbReference type="ARBA" id="ARBA00010255"/>
    </source>
</evidence>
<reference evidence="8 9" key="1">
    <citation type="journal article" date="2015" name="Front. Microbiol.">
        <title>Genome sequence of the plant growth promoting endophytic yeast Rhodotorula graminis WP1.</title>
        <authorList>
            <person name="Firrincieli A."/>
            <person name="Otillar R."/>
            <person name="Salamov A."/>
            <person name="Schmutz J."/>
            <person name="Khan Z."/>
            <person name="Redman R.S."/>
            <person name="Fleck N.D."/>
            <person name="Lindquist E."/>
            <person name="Grigoriev I.V."/>
            <person name="Doty S.L."/>
        </authorList>
    </citation>
    <scope>NUCLEOTIDE SEQUENCE [LARGE SCALE GENOMIC DNA]</scope>
    <source>
        <strain evidence="8 9">WP1</strain>
    </source>
</reference>
<evidence type="ECO:0000313" key="9">
    <source>
        <dbReference type="Proteomes" id="UP000053890"/>
    </source>
</evidence>
<dbReference type="PANTHER" id="PTHR11915">
    <property type="entry name" value="SPECTRIN/FILAMIN RELATED CYTOSKELETAL PROTEIN"/>
    <property type="match status" value="1"/>
</dbReference>
<dbReference type="Proteomes" id="UP000053890">
    <property type="component" value="Unassembled WGS sequence"/>
</dbReference>
<evidence type="ECO:0000313" key="8">
    <source>
        <dbReference type="EMBL" id="KPV73403.1"/>
    </source>
</evidence>
<protein>
    <recommendedName>
        <fullName evidence="10">Actin cross-linking</fullName>
    </recommendedName>
</protein>
<proteinExistence type="inferred from homology"/>
<dbReference type="InterPro" id="IPR011992">
    <property type="entry name" value="EF-hand-dom_pair"/>
</dbReference>
<dbReference type="STRING" id="578459.A0A0P9GJW6"/>
<dbReference type="PROSITE" id="PS50222">
    <property type="entry name" value="EF_HAND_2"/>
    <property type="match status" value="1"/>
</dbReference>
<dbReference type="SUPFAM" id="SSF47473">
    <property type="entry name" value="EF-hand"/>
    <property type="match status" value="1"/>
</dbReference>
<dbReference type="FunFam" id="1.10.418.10:FF:000001">
    <property type="entry name" value="Actinin alpha 1"/>
    <property type="match status" value="1"/>
</dbReference>
<gene>
    <name evidence="8" type="ORF">RHOBADRAFT_38561</name>
</gene>
<comment type="similarity">
    <text evidence="1">Belongs to the alpha-actinin family.</text>
</comment>
<dbReference type="GeneID" id="28973987"/>
<accession>A0A0P9GJW6</accession>
<dbReference type="SMART" id="SM01184">
    <property type="entry name" value="efhand_Ca_insen"/>
    <property type="match status" value="1"/>
</dbReference>
<dbReference type="GO" id="GO:0005509">
    <property type="term" value="F:calcium ion binding"/>
    <property type="evidence" value="ECO:0007669"/>
    <property type="project" value="InterPro"/>
</dbReference>
<evidence type="ECO:0008006" key="10">
    <source>
        <dbReference type="Google" id="ProtNLM"/>
    </source>
</evidence>
<feature type="region of interest" description="Disordered" evidence="5">
    <location>
        <begin position="1"/>
        <end position="27"/>
    </location>
</feature>
<organism evidence="8 9">
    <name type="scientific">Rhodotorula graminis (strain WP1)</name>
    <dbReference type="NCBI Taxonomy" id="578459"/>
    <lineage>
        <taxon>Eukaryota</taxon>
        <taxon>Fungi</taxon>
        <taxon>Dikarya</taxon>
        <taxon>Basidiomycota</taxon>
        <taxon>Pucciniomycotina</taxon>
        <taxon>Microbotryomycetes</taxon>
        <taxon>Sporidiobolales</taxon>
        <taxon>Sporidiobolaceae</taxon>
        <taxon>Rhodotorula</taxon>
    </lineage>
</organism>
<dbReference type="InterPro" id="IPR036872">
    <property type="entry name" value="CH_dom_sf"/>
</dbReference>
<dbReference type="AlphaFoldDB" id="A0A0P9GJW6"/>
<dbReference type="OMA" id="QQRWITV"/>
<keyword evidence="2" id="KW-0677">Repeat</keyword>
<feature type="domain" description="EF-hand" evidence="7">
    <location>
        <begin position="495"/>
        <end position="530"/>
    </location>
</feature>
<dbReference type="RefSeq" id="XP_018269452.1">
    <property type="nucleotide sequence ID" value="XM_018413538.1"/>
</dbReference>
<evidence type="ECO:0000259" key="6">
    <source>
        <dbReference type="PROSITE" id="PS50021"/>
    </source>
</evidence>
<dbReference type="Pfam" id="PF00307">
    <property type="entry name" value="CH"/>
    <property type="match status" value="2"/>
</dbReference>
<evidence type="ECO:0000256" key="5">
    <source>
        <dbReference type="SAM" id="MobiDB-lite"/>
    </source>
</evidence>
<dbReference type="InterPro" id="IPR001715">
    <property type="entry name" value="CH_dom"/>
</dbReference>
<keyword evidence="3" id="KW-0106">Calcium</keyword>
<evidence type="ECO:0000256" key="4">
    <source>
        <dbReference type="ARBA" id="ARBA00023203"/>
    </source>
</evidence>